<evidence type="ECO:0008006" key="4">
    <source>
        <dbReference type="Google" id="ProtNLM"/>
    </source>
</evidence>
<reference evidence="2" key="1">
    <citation type="submission" date="2021-04" db="EMBL/GenBank/DDBJ databases">
        <title>Genomic sequence of Actinosynnema pretiosum subsp. pretiosum ATCC 31280 (C-14919).</title>
        <authorList>
            <person name="Bai L."/>
            <person name="Wang X."/>
            <person name="Xiao Y."/>
        </authorList>
    </citation>
    <scope>NUCLEOTIDE SEQUENCE</scope>
    <source>
        <strain evidence="2">ATCC 31280</strain>
    </source>
</reference>
<dbReference type="Proteomes" id="UP000677152">
    <property type="component" value="Chromosome"/>
</dbReference>
<name>A0AA45LEA1_9PSEU</name>
<dbReference type="EMBL" id="CP073249">
    <property type="protein sequence ID" value="QUF07663.1"/>
    <property type="molecule type" value="Genomic_DNA"/>
</dbReference>
<gene>
    <name evidence="2" type="ORF">KCV87_00100</name>
</gene>
<dbReference type="AlphaFoldDB" id="A0AA45LEA1"/>
<accession>A0AA45LEA1</accession>
<feature type="chain" id="PRO_5041378677" description="Secreted protein" evidence="1">
    <location>
        <begin position="25"/>
        <end position="176"/>
    </location>
</feature>
<organism evidence="2 3">
    <name type="scientific">Actinosynnema pretiosum subsp. pretiosum</name>
    <dbReference type="NCBI Taxonomy" id="103721"/>
    <lineage>
        <taxon>Bacteria</taxon>
        <taxon>Bacillati</taxon>
        <taxon>Actinomycetota</taxon>
        <taxon>Actinomycetes</taxon>
        <taxon>Pseudonocardiales</taxon>
        <taxon>Pseudonocardiaceae</taxon>
        <taxon>Actinosynnema</taxon>
    </lineage>
</organism>
<evidence type="ECO:0000256" key="1">
    <source>
        <dbReference type="SAM" id="SignalP"/>
    </source>
</evidence>
<protein>
    <recommendedName>
        <fullName evidence="4">Secreted protein</fullName>
    </recommendedName>
</protein>
<evidence type="ECO:0000313" key="2">
    <source>
        <dbReference type="EMBL" id="QUF07663.1"/>
    </source>
</evidence>
<proteinExistence type="predicted"/>
<feature type="signal peptide" evidence="1">
    <location>
        <begin position="1"/>
        <end position="24"/>
    </location>
</feature>
<sequence length="176" mass="17936">MKSLITVVLAAGTALAMVAGGAVAAQADQSGDADAQPSAVEDFAYPGADQILAGEGVELIAGDGHILYADCTVPPSGPVKFMEVRTKAHLGPGDEGFLCFRVTGTRGWLTLSVPSVYEIRGDGHTRGTGHKAKADLIGPAGDRKVVDLVPDGSTLVGDGISKENGPATLVKLEVMP</sequence>
<evidence type="ECO:0000313" key="3">
    <source>
        <dbReference type="Proteomes" id="UP000677152"/>
    </source>
</evidence>
<keyword evidence="1" id="KW-0732">Signal</keyword>